<dbReference type="InterPro" id="IPR006353">
    <property type="entry name" value="HAD-SF_hydro_IIA_CECR5"/>
</dbReference>
<keyword evidence="4" id="KW-1185">Reference proteome</keyword>
<dbReference type="Pfam" id="PF13344">
    <property type="entry name" value="Hydrolase_6"/>
    <property type="match status" value="1"/>
</dbReference>
<dbReference type="AlphaFoldDB" id="A0A2J7R407"/>
<dbReference type="NCBIfam" id="TIGR01460">
    <property type="entry name" value="HAD-SF-IIA"/>
    <property type="match status" value="1"/>
</dbReference>
<reference evidence="3 4" key="1">
    <citation type="submission" date="2017-12" db="EMBL/GenBank/DDBJ databases">
        <title>Hemimetabolous genomes reveal molecular basis of termite eusociality.</title>
        <authorList>
            <person name="Harrison M.C."/>
            <person name="Jongepier E."/>
            <person name="Robertson H.M."/>
            <person name="Arning N."/>
            <person name="Bitard-Feildel T."/>
            <person name="Chao H."/>
            <person name="Childers C.P."/>
            <person name="Dinh H."/>
            <person name="Doddapaneni H."/>
            <person name="Dugan S."/>
            <person name="Gowin J."/>
            <person name="Greiner C."/>
            <person name="Han Y."/>
            <person name="Hu H."/>
            <person name="Hughes D.S.T."/>
            <person name="Huylmans A.-K."/>
            <person name="Kemena C."/>
            <person name="Kremer L.P.M."/>
            <person name="Lee S.L."/>
            <person name="Lopez-Ezquerra A."/>
            <person name="Mallet L."/>
            <person name="Monroy-Kuhn J.M."/>
            <person name="Moser A."/>
            <person name="Murali S.C."/>
            <person name="Muzny D.M."/>
            <person name="Otani S."/>
            <person name="Piulachs M.-D."/>
            <person name="Poelchau M."/>
            <person name="Qu J."/>
            <person name="Schaub F."/>
            <person name="Wada-Katsumata A."/>
            <person name="Worley K.C."/>
            <person name="Xie Q."/>
            <person name="Ylla G."/>
            <person name="Poulsen M."/>
            <person name="Gibbs R.A."/>
            <person name="Schal C."/>
            <person name="Richards S."/>
            <person name="Belles X."/>
            <person name="Korb J."/>
            <person name="Bornberg-Bauer E."/>
        </authorList>
    </citation>
    <scope>NUCLEOTIDE SEQUENCE [LARGE SCALE GENOMIC DNA]</scope>
    <source>
        <tissue evidence="3">Whole body</tissue>
    </source>
</reference>
<dbReference type="PANTHER" id="PTHR14269">
    <property type="entry name" value="CDP-DIACYLGLYCEROL--GLYCEROL-3-PHOSPHATE 3-PHOSPHATIDYLTRANSFERASE-RELATED"/>
    <property type="match status" value="1"/>
</dbReference>
<dbReference type="OrthoDB" id="10251048at2759"/>
<accession>A0A2J7R407</accession>
<sequence>MVALIRNVYRQLKRKHCIVIKYCAEMLRSETRHYCDLMDGKPAFGLLFDIDGVIVRGKKVLPSALASFKRLIDSEGKFRVPTVFVTNAGNVMRHEKAEQLSSWLEIEVDEEQVVMAHSPLRMFQQYHNKCVLISGQGPIVEIAKNIGFKKIITIDQMRNTFPVLDAVDHKRRISVPCTFEQYFPRIEVIILFGEPVRWETALQLLVDTLMTDGVPAHPTPHLVYPHIPLLACNMDLQWMAEARMPRFGHGAFLLCLENLYKKITGHNLIYTALIGKPSEITYHHAHHMVVRHAKNIGIEHCMKRLYAIGDNIYTDVFGANLYDRYLSRRNVQESKRIANLERSVEELLVSDTSVWDYSAESCSSILVQTGVYSKGVQNRMLDHSPRDFLPVEEKLRAPKFTVQNVANAIDLIFHKEGFL</sequence>
<dbReference type="GO" id="GO:0046474">
    <property type="term" value="P:glycerophospholipid biosynthetic process"/>
    <property type="evidence" value="ECO:0007669"/>
    <property type="project" value="TreeGrafter"/>
</dbReference>
<evidence type="ECO:0000313" key="3">
    <source>
        <dbReference type="EMBL" id="PNF35573.1"/>
    </source>
</evidence>
<protein>
    <recommendedName>
        <fullName evidence="2">Haloacid dehalogenase-like hydrolase domain-containing 5</fullName>
    </recommendedName>
</protein>
<dbReference type="SUPFAM" id="SSF56784">
    <property type="entry name" value="HAD-like"/>
    <property type="match status" value="1"/>
</dbReference>
<keyword evidence="1" id="KW-0732">Signal</keyword>
<dbReference type="InterPro" id="IPR023214">
    <property type="entry name" value="HAD_sf"/>
</dbReference>
<dbReference type="Gene3D" id="3.40.50.1000">
    <property type="entry name" value="HAD superfamily/HAD-like"/>
    <property type="match status" value="2"/>
</dbReference>
<keyword evidence="3" id="KW-0378">Hydrolase</keyword>
<dbReference type="InterPro" id="IPR006357">
    <property type="entry name" value="HAD-SF_hydro_IIA"/>
</dbReference>
<organism evidence="3 4">
    <name type="scientific">Cryptotermes secundus</name>
    <dbReference type="NCBI Taxonomy" id="105785"/>
    <lineage>
        <taxon>Eukaryota</taxon>
        <taxon>Metazoa</taxon>
        <taxon>Ecdysozoa</taxon>
        <taxon>Arthropoda</taxon>
        <taxon>Hexapoda</taxon>
        <taxon>Insecta</taxon>
        <taxon>Pterygota</taxon>
        <taxon>Neoptera</taxon>
        <taxon>Polyneoptera</taxon>
        <taxon>Dictyoptera</taxon>
        <taxon>Blattodea</taxon>
        <taxon>Blattoidea</taxon>
        <taxon>Termitoidae</taxon>
        <taxon>Kalotermitidae</taxon>
        <taxon>Cryptotermitinae</taxon>
        <taxon>Cryptotermes</taxon>
    </lineage>
</organism>
<gene>
    <name evidence="3" type="primary">Hdhd5</name>
    <name evidence="3" type="ORF">B7P43_G02417</name>
</gene>
<dbReference type="GO" id="GO:0016787">
    <property type="term" value="F:hydrolase activity"/>
    <property type="evidence" value="ECO:0007669"/>
    <property type="project" value="UniProtKB-KW"/>
</dbReference>
<dbReference type="GO" id="GO:0005739">
    <property type="term" value="C:mitochondrion"/>
    <property type="evidence" value="ECO:0007669"/>
    <property type="project" value="TreeGrafter"/>
</dbReference>
<dbReference type="InterPro" id="IPR050324">
    <property type="entry name" value="CDP-alcohol_PTase-I"/>
</dbReference>
<evidence type="ECO:0000256" key="2">
    <source>
        <dbReference type="ARBA" id="ARBA00069384"/>
    </source>
</evidence>
<dbReference type="InterPro" id="IPR036412">
    <property type="entry name" value="HAD-like_sf"/>
</dbReference>
<dbReference type="PANTHER" id="PTHR14269:SF4">
    <property type="entry name" value="CAT EYE SYNDROME CRITICAL REGION PROTEIN 5"/>
    <property type="match status" value="1"/>
</dbReference>
<comment type="caution">
    <text evidence="3">The sequence shown here is derived from an EMBL/GenBank/DDBJ whole genome shotgun (WGS) entry which is preliminary data.</text>
</comment>
<dbReference type="InParanoid" id="A0A2J7R407"/>
<dbReference type="FunFam" id="3.40.50.1000:FF:000081">
    <property type="entry name" value="Haloacid dehalogenase like hydrolase domain containing 5"/>
    <property type="match status" value="1"/>
</dbReference>
<evidence type="ECO:0000313" key="4">
    <source>
        <dbReference type="Proteomes" id="UP000235965"/>
    </source>
</evidence>
<dbReference type="STRING" id="105785.A0A2J7R407"/>
<evidence type="ECO:0000256" key="1">
    <source>
        <dbReference type="ARBA" id="ARBA00022729"/>
    </source>
</evidence>
<dbReference type="Proteomes" id="UP000235965">
    <property type="component" value="Unassembled WGS sequence"/>
</dbReference>
<name>A0A2J7R407_9NEOP</name>
<dbReference type="EMBL" id="NEVH01007816">
    <property type="protein sequence ID" value="PNF35573.1"/>
    <property type="molecule type" value="Genomic_DNA"/>
</dbReference>
<proteinExistence type="predicted"/>
<dbReference type="NCBIfam" id="TIGR01456">
    <property type="entry name" value="CECR5"/>
    <property type="match status" value="1"/>
</dbReference>